<dbReference type="Proteomes" id="UP000540506">
    <property type="component" value="Unassembled WGS sequence"/>
</dbReference>
<dbReference type="RefSeq" id="WP_184937976.1">
    <property type="nucleotide sequence ID" value="NZ_JACHJV010000001.1"/>
</dbReference>
<organism evidence="1 2">
    <name type="scientific">Kitasatospora kifunensis</name>
    <name type="common">Streptomyces kifunensis</name>
    <dbReference type="NCBI Taxonomy" id="58351"/>
    <lineage>
        <taxon>Bacteria</taxon>
        <taxon>Bacillati</taxon>
        <taxon>Actinomycetota</taxon>
        <taxon>Actinomycetes</taxon>
        <taxon>Kitasatosporales</taxon>
        <taxon>Streptomycetaceae</taxon>
        <taxon>Kitasatospora</taxon>
    </lineage>
</organism>
<comment type="caution">
    <text evidence="1">The sequence shown here is derived from an EMBL/GenBank/DDBJ whole genome shotgun (WGS) entry which is preliminary data.</text>
</comment>
<evidence type="ECO:0000313" key="2">
    <source>
        <dbReference type="Proteomes" id="UP000540506"/>
    </source>
</evidence>
<proteinExistence type="predicted"/>
<dbReference type="EMBL" id="JACHJV010000001">
    <property type="protein sequence ID" value="MBB4925632.1"/>
    <property type="molecule type" value="Genomic_DNA"/>
</dbReference>
<dbReference type="Gene3D" id="3.40.830.10">
    <property type="entry name" value="LigB-like"/>
    <property type="match status" value="1"/>
</dbReference>
<name>A0A7W7VWL4_KITKI</name>
<evidence type="ECO:0000313" key="1">
    <source>
        <dbReference type="EMBL" id="MBB4925632.1"/>
    </source>
</evidence>
<protein>
    <recommendedName>
        <fullName evidence="3">Extradiol ring-cleavage dioxygenase class III enzyme subunit B domain-containing protein</fullName>
    </recommendedName>
</protein>
<keyword evidence="2" id="KW-1185">Reference proteome</keyword>
<sequence>MLVAAAVCPCPPLLVPEVAAGAAPELAALRAACAEAVAELVTAEPDLLVLVGEGPQAEVWTEGGAGTFQRYGVPFGARLPSGPVSGPELSPALTVGAWLLTEAGVQLPTHACAVPADAPVDRMLGLGQGLAGLADRVGLLVLGDGSACRSVKAPGYLDDRAEAYDAQVALALGTADTAALAALDPQLSAELLAVGRAPWQVLAGAGQGADLEGRLRYDEAPYGVGYFVASWTRARAAAA</sequence>
<dbReference type="SUPFAM" id="SSF53213">
    <property type="entry name" value="LigB-like"/>
    <property type="match status" value="1"/>
</dbReference>
<gene>
    <name evidence="1" type="ORF">FHR34_004625</name>
</gene>
<accession>A0A7W7VWL4</accession>
<evidence type="ECO:0008006" key="3">
    <source>
        <dbReference type="Google" id="ProtNLM"/>
    </source>
</evidence>
<dbReference type="AlphaFoldDB" id="A0A7W7VWL4"/>
<reference evidence="1 2" key="1">
    <citation type="submission" date="2020-08" db="EMBL/GenBank/DDBJ databases">
        <title>Sequencing the genomes of 1000 actinobacteria strains.</title>
        <authorList>
            <person name="Klenk H.-P."/>
        </authorList>
    </citation>
    <scope>NUCLEOTIDE SEQUENCE [LARGE SCALE GENOMIC DNA]</scope>
    <source>
        <strain evidence="1 2">DSM 41654</strain>
    </source>
</reference>